<keyword evidence="1" id="KW-1133">Transmembrane helix</keyword>
<dbReference type="Proteomes" id="UP000800094">
    <property type="component" value="Unassembled WGS sequence"/>
</dbReference>
<keyword evidence="3" id="KW-1185">Reference proteome</keyword>
<protein>
    <submittedName>
        <fullName evidence="2">Uncharacterized protein</fullName>
    </submittedName>
</protein>
<evidence type="ECO:0000313" key="3">
    <source>
        <dbReference type="Proteomes" id="UP000800094"/>
    </source>
</evidence>
<evidence type="ECO:0000256" key="1">
    <source>
        <dbReference type="SAM" id="Phobius"/>
    </source>
</evidence>
<sequence>MLSPTICVSMGRHVSSAEWSLPDRRHFEHFSPAFIALLIYAHCHSTGSCAVLLLLRPARIARSLLIPQSASAFHLAMQTPTRAPGYPRK</sequence>
<proteinExistence type="predicted"/>
<accession>A0A6A6IES1</accession>
<organism evidence="2 3">
    <name type="scientific">Trematosphaeria pertusa</name>
    <dbReference type="NCBI Taxonomy" id="390896"/>
    <lineage>
        <taxon>Eukaryota</taxon>
        <taxon>Fungi</taxon>
        <taxon>Dikarya</taxon>
        <taxon>Ascomycota</taxon>
        <taxon>Pezizomycotina</taxon>
        <taxon>Dothideomycetes</taxon>
        <taxon>Pleosporomycetidae</taxon>
        <taxon>Pleosporales</taxon>
        <taxon>Massarineae</taxon>
        <taxon>Trematosphaeriaceae</taxon>
        <taxon>Trematosphaeria</taxon>
    </lineage>
</organism>
<keyword evidence="1" id="KW-0812">Transmembrane</keyword>
<dbReference type="RefSeq" id="XP_033683044.1">
    <property type="nucleotide sequence ID" value="XM_033822125.1"/>
</dbReference>
<dbReference type="AlphaFoldDB" id="A0A6A6IES1"/>
<dbReference type="GeneID" id="54575455"/>
<dbReference type="EMBL" id="ML987196">
    <property type="protein sequence ID" value="KAF2248040.1"/>
    <property type="molecule type" value="Genomic_DNA"/>
</dbReference>
<reference evidence="2" key="1">
    <citation type="journal article" date="2020" name="Stud. Mycol.">
        <title>101 Dothideomycetes genomes: a test case for predicting lifestyles and emergence of pathogens.</title>
        <authorList>
            <person name="Haridas S."/>
            <person name="Albert R."/>
            <person name="Binder M."/>
            <person name="Bloem J."/>
            <person name="Labutti K."/>
            <person name="Salamov A."/>
            <person name="Andreopoulos B."/>
            <person name="Baker S."/>
            <person name="Barry K."/>
            <person name="Bills G."/>
            <person name="Bluhm B."/>
            <person name="Cannon C."/>
            <person name="Castanera R."/>
            <person name="Culley D."/>
            <person name="Daum C."/>
            <person name="Ezra D."/>
            <person name="Gonzalez J."/>
            <person name="Henrissat B."/>
            <person name="Kuo A."/>
            <person name="Liang C."/>
            <person name="Lipzen A."/>
            <person name="Lutzoni F."/>
            <person name="Magnuson J."/>
            <person name="Mondo S."/>
            <person name="Nolan M."/>
            <person name="Ohm R."/>
            <person name="Pangilinan J."/>
            <person name="Park H.-J."/>
            <person name="Ramirez L."/>
            <person name="Alfaro M."/>
            <person name="Sun H."/>
            <person name="Tritt A."/>
            <person name="Yoshinaga Y."/>
            <person name="Zwiers L.-H."/>
            <person name="Turgeon B."/>
            <person name="Goodwin S."/>
            <person name="Spatafora J."/>
            <person name="Crous P."/>
            <person name="Grigoriev I."/>
        </authorList>
    </citation>
    <scope>NUCLEOTIDE SEQUENCE</scope>
    <source>
        <strain evidence="2">CBS 122368</strain>
    </source>
</reference>
<evidence type="ECO:0000313" key="2">
    <source>
        <dbReference type="EMBL" id="KAF2248040.1"/>
    </source>
</evidence>
<keyword evidence="1" id="KW-0472">Membrane</keyword>
<name>A0A6A6IES1_9PLEO</name>
<feature type="transmembrane region" description="Helical" evidence="1">
    <location>
        <begin position="33"/>
        <end position="55"/>
    </location>
</feature>
<gene>
    <name evidence="2" type="ORF">BU26DRAFT_326033</name>
</gene>